<dbReference type="Proteomes" id="UP000480350">
    <property type="component" value="Unassembled WGS sequence"/>
</dbReference>
<feature type="domain" description="HPr kinase/phosphorylase C-terminal" evidence="1">
    <location>
        <begin position="8"/>
        <end position="85"/>
    </location>
</feature>
<reference evidence="2 3" key="1">
    <citation type="submission" date="2019-12" db="EMBL/GenBank/DDBJ databases">
        <authorList>
            <person name="Lee S.D."/>
        </authorList>
    </citation>
    <scope>NUCLEOTIDE SEQUENCE [LARGE SCALE GENOMIC DNA]</scope>
    <source>
        <strain evidence="2 3">GH1-50</strain>
    </source>
</reference>
<dbReference type="SUPFAM" id="SSF53795">
    <property type="entry name" value="PEP carboxykinase-like"/>
    <property type="match status" value="1"/>
</dbReference>
<name>A0A7C9IGM7_9RHOB</name>
<evidence type="ECO:0000313" key="3">
    <source>
        <dbReference type="Proteomes" id="UP000480350"/>
    </source>
</evidence>
<proteinExistence type="predicted"/>
<dbReference type="RefSeq" id="WP_160764017.1">
    <property type="nucleotide sequence ID" value="NZ_WUPT01000002.1"/>
</dbReference>
<organism evidence="2 3">
    <name type="scientific">Kangsaoukella pontilimi</name>
    <dbReference type="NCBI Taxonomy" id="2691042"/>
    <lineage>
        <taxon>Bacteria</taxon>
        <taxon>Pseudomonadati</taxon>
        <taxon>Pseudomonadota</taxon>
        <taxon>Alphaproteobacteria</taxon>
        <taxon>Rhodobacterales</taxon>
        <taxon>Paracoccaceae</taxon>
        <taxon>Kangsaoukella</taxon>
    </lineage>
</organism>
<dbReference type="InterPro" id="IPR011104">
    <property type="entry name" value="Hpr_kin/Pase_C"/>
</dbReference>
<dbReference type="AlphaFoldDB" id="A0A7C9IGM7"/>
<keyword evidence="3" id="KW-1185">Reference proteome</keyword>
<gene>
    <name evidence="2" type="ORF">GQ651_09450</name>
</gene>
<accession>A0A7C9IGM7</accession>
<comment type="caution">
    <text evidence="2">The sequence shown here is derived from an EMBL/GenBank/DDBJ whole genome shotgun (WGS) entry which is preliminary data.</text>
</comment>
<dbReference type="Gene3D" id="3.40.50.300">
    <property type="entry name" value="P-loop containing nucleotide triphosphate hydrolases"/>
    <property type="match status" value="1"/>
</dbReference>
<keyword evidence="2" id="KW-0808">Transferase</keyword>
<dbReference type="GO" id="GO:0006109">
    <property type="term" value="P:regulation of carbohydrate metabolic process"/>
    <property type="evidence" value="ECO:0007669"/>
    <property type="project" value="InterPro"/>
</dbReference>
<reference evidence="2 3" key="2">
    <citation type="submission" date="2020-03" db="EMBL/GenBank/DDBJ databases">
        <title>Kangsaoukella pontilimi gen. nov., sp. nov., a new member of the family Rhodobacteraceae isolated from a tidal mudflat.</title>
        <authorList>
            <person name="Kim I.S."/>
        </authorList>
    </citation>
    <scope>NUCLEOTIDE SEQUENCE [LARGE SCALE GENOMIC DNA]</scope>
    <source>
        <strain evidence="2 3">GH1-50</strain>
    </source>
</reference>
<dbReference type="EMBL" id="WUPT01000002">
    <property type="protein sequence ID" value="MXQ08067.1"/>
    <property type="molecule type" value="Genomic_DNA"/>
</dbReference>
<evidence type="ECO:0000259" key="1">
    <source>
        <dbReference type="Pfam" id="PF07475"/>
    </source>
</evidence>
<dbReference type="InterPro" id="IPR027417">
    <property type="entry name" value="P-loop_NTPase"/>
</dbReference>
<evidence type="ECO:0000313" key="2">
    <source>
        <dbReference type="EMBL" id="MXQ08067.1"/>
    </source>
</evidence>
<dbReference type="Pfam" id="PF07475">
    <property type="entry name" value="Hpr_kinase_C"/>
    <property type="match status" value="1"/>
</dbReference>
<dbReference type="CDD" id="cd01918">
    <property type="entry name" value="HprK_C"/>
    <property type="match status" value="1"/>
</dbReference>
<sequence length="145" mass="14991">MTEAVPPQVLHATAVAIGGKGLIIKGASGSGKSSLALELISRGAVLIADDRVICTPRSGTDILWLSPPDTIAGRIEARGLGLIAMPWQEAGAAAVVTLDKVENARLPERHETVIAGATLPLFHKVESPAFPAILMACLTGERVAP</sequence>
<dbReference type="GO" id="GO:0005524">
    <property type="term" value="F:ATP binding"/>
    <property type="evidence" value="ECO:0007669"/>
    <property type="project" value="InterPro"/>
</dbReference>
<keyword evidence="2" id="KW-0418">Kinase</keyword>
<dbReference type="GO" id="GO:0000155">
    <property type="term" value="F:phosphorelay sensor kinase activity"/>
    <property type="evidence" value="ECO:0007669"/>
    <property type="project" value="InterPro"/>
</dbReference>
<protein>
    <submittedName>
        <fullName evidence="2">Serine kinase</fullName>
    </submittedName>
</protein>